<evidence type="ECO:0000256" key="2">
    <source>
        <dbReference type="ARBA" id="ARBA00022448"/>
    </source>
</evidence>
<dbReference type="PANTHER" id="PTHR40063">
    <property type="entry name" value="MEMBRANE PROTEIN-RELATED"/>
    <property type="match status" value="1"/>
</dbReference>
<evidence type="ECO:0000259" key="9">
    <source>
        <dbReference type="Pfam" id="PF13303"/>
    </source>
</evidence>
<feature type="transmembrane region" description="Helical" evidence="8">
    <location>
        <begin position="90"/>
        <end position="116"/>
    </location>
</feature>
<evidence type="ECO:0000256" key="3">
    <source>
        <dbReference type="ARBA" id="ARBA00022475"/>
    </source>
</evidence>
<feature type="transmembrane region" description="Helical" evidence="8">
    <location>
        <begin position="206"/>
        <end position="224"/>
    </location>
</feature>
<evidence type="ECO:0000256" key="5">
    <source>
        <dbReference type="ARBA" id="ARBA00022692"/>
    </source>
</evidence>
<feature type="transmembrane region" description="Helical" evidence="8">
    <location>
        <begin position="302"/>
        <end position="324"/>
    </location>
</feature>
<dbReference type="Proteomes" id="UP000321051">
    <property type="component" value="Unassembled WGS sequence"/>
</dbReference>
<evidence type="ECO:0000313" key="11">
    <source>
        <dbReference type="Proteomes" id="UP000321051"/>
    </source>
</evidence>
<keyword evidence="6 8" id="KW-1133">Transmembrane helix</keyword>
<feature type="transmembrane region" description="Helical" evidence="8">
    <location>
        <begin position="128"/>
        <end position="152"/>
    </location>
</feature>
<dbReference type="OrthoDB" id="400429at2"/>
<keyword evidence="3" id="KW-1003">Cell membrane</keyword>
<evidence type="ECO:0000313" key="10">
    <source>
        <dbReference type="EMBL" id="GEK59941.1"/>
    </source>
</evidence>
<dbReference type="GO" id="GO:0008982">
    <property type="term" value="F:protein-N(PI)-phosphohistidine-sugar phosphotransferase activity"/>
    <property type="evidence" value="ECO:0007669"/>
    <property type="project" value="InterPro"/>
</dbReference>
<keyword evidence="11" id="KW-1185">Reference proteome</keyword>
<evidence type="ECO:0000256" key="6">
    <source>
        <dbReference type="ARBA" id="ARBA00022989"/>
    </source>
</evidence>
<comment type="subcellular location">
    <subcellularLocation>
        <location evidence="1">Cell membrane</location>
        <topology evidence="1">Multi-pass membrane protein</topology>
    </subcellularLocation>
</comment>
<gene>
    <name evidence="10" type="ORF">MHA01_28460</name>
</gene>
<feature type="transmembrane region" description="Helical" evidence="8">
    <location>
        <begin position="172"/>
        <end position="199"/>
    </location>
</feature>
<sequence length="362" mass="37380">MELMFGVLLLFLVLAFFTLFNYKAPQGNKAMGALAAAACASFLVEAFHAFFFGDVLNIPFLKAVGEANGSLGGVAAATLVPLALGVSPVYAVLVGIACADLGILPGFLAGYLVAFVVKYLEKKVPNGLDLIVIIILAAPLSRLIGVSVSPVVDATLLNIGDILVSTSQSSPIVMGIILGGVITVVATAPLSSMALTAVLGLTGTPMAIGALAVFGSSFMNFIFFKKMKFGDKKDNLSVAIEPLTQADLISANPIPMYITNFVGGAASGVVISLLAMTNEASGSATPIAGLAVMFAYNPAGQVILAASICAILSLSVGYAGAFVFRNYSIMTANELRNSEVNKQPDMKIKVPGKNIQTEKSSL</sequence>
<comment type="caution">
    <text evidence="10">The sequence shown here is derived from an EMBL/GenBank/DDBJ whole genome shotgun (WGS) entry which is preliminary data.</text>
</comment>
<accession>A0A510YBC0</accession>
<evidence type="ECO:0000256" key="7">
    <source>
        <dbReference type="ARBA" id="ARBA00023136"/>
    </source>
</evidence>
<evidence type="ECO:0000256" key="4">
    <source>
        <dbReference type="ARBA" id="ARBA00022597"/>
    </source>
</evidence>
<name>A0A510YBC0_MARHA</name>
<dbReference type="AlphaFoldDB" id="A0A510YBC0"/>
<dbReference type="GO" id="GO:0005886">
    <property type="term" value="C:plasma membrane"/>
    <property type="evidence" value="ECO:0007669"/>
    <property type="project" value="UniProtKB-SubCell"/>
</dbReference>
<keyword evidence="7 8" id="KW-0472">Membrane</keyword>
<evidence type="ECO:0000256" key="1">
    <source>
        <dbReference type="ARBA" id="ARBA00004651"/>
    </source>
</evidence>
<protein>
    <submittedName>
        <fullName evidence="10">Membrane protein</fullName>
    </submittedName>
</protein>
<dbReference type="RefSeq" id="WP_094908988.1">
    <property type="nucleotide sequence ID" value="NZ_BJUN01000023.1"/>
</dbReference>
<reference evidence="10 11" key="1">
    <citation type="submission" date="2019-07" db="EMBL/GenBank/DDBJ databases">
        <title>Whole genome shotgun sequence of Marinococcus halophilus NBRC 102359.</title>
        <authorList>
            <person name="Hosoyama A."/>
            <person name="Uohara A."/>
            <person name="Ohji S."/>
            <person name="Ichikawa N."/>
        </authorList>
    </citation>
    <scope>NUCLEOTIDE SEQUENCE [LARGE SCALE GENOMIC DNA]</scope>
    <source>
        <strain evidence="10 11">NBRC 102359</strain>
    </source>
</reference>
<evidence type="ECO:0000256" key="8">
    <source>
        <dbReference type="SAM" id="Phobius"/>
    </source>
</evidence>
<feature type="transmembrane region" description="Helical" evidence="8">
    <location>
        <begin position="63"/>
        <end position="84"/>
    </location>
</feature>
<keyword evidence="2" id="KW-0813">Transport</keyword>
<dbReference type="Pfam" id="PF13303">
    <property type="entry name" value="PTS_EIIC_2"/>
    <property type="match status" value="1"/>
</dbReference>
<keyword evidence="4" id="KW-0762">Sugar transport</keyword>
<dbReference type="PANTHER" id="PTHR40063:SF1">
    <property type="entry name" value="MEMBRANE PROTEIN"/>
    <property type="match status" value="1"/>
</dbReference>
<organism evidence="10 11">
    <name type="scientific">Marinococcus halophilus</name>
    <dbReference type="NCBI Taxonomy" id="1371"/>
    <lineage>
        <taxon>Bacteria</taxon>
        <taxon>Bacillati</taxon>
        <taxon>Bacillota</taxon>
        <taxon>Bacilli</taxon>
        <taxon>Bacillales</taxon>
        <taxon>Bacillaceae</taxon>
        <taxon>Marinococcus</taxon>
    </lineage>
</organism>
<proteinExistence type="predicted"/>
<feature type="transmembrane region" description="Helical" evidence="8">
    <location>
        <begin position="254"/>
        <end position="275"/>
    </location>
</feature>
<dbReference type="InterPro" id="IPR003352">
    <property type="entry name" value="PTS_EIIC"/>
</dbReference>
<keyword evidence="5 8" id="KW-0812">Transmembrane</keyword>
<feature type="domain" description="Phosphotransferase system EIIC" evidence="9">
    <location>
        <begin position="29"/>
        <end position="335"/>
    </location>
</feature>
<feature type="transmembrane region" description="Helical" evidence="8">
    <location>
        <begin position="31"/>
        <end position="51"/>
    </location>
</feature>
<dbReference type="EMBL" id="BJUN01000023">
    <property type="protein sequence ID" value="GEK59941.1"/>
    <property type="molecule type" value="Genomic_DNA"/>
</dbReference>
<dbReference type="GO" id="GO:0009401">
    <property type="term" value="P:phosphoenolpyruvate-dependent sugar phosphotransferase system"/>
    <property type="evidence" value="ECO:0007669"/>
    <property type="project" value="InterPro"/>
</dbReference>